<keyword evidence="7 11" id="KW-1133">Transmembrane helix</keyword>
<keyword evidence="5" id="KW-0571">Peptide transport</keyword>
<protein>
    <recommendedName>
        <fullName evidence="9">Oligopeptide transporter 1</fullName>
    </recommendedName>
</protein>
<dbReference type="EMBL" id="WJQU01000003">
    <property type="protein sequence ID" value="KAJ6638650.1"/>
    <property type="molecule type" value="Genomic_DNA"/>
</dbReference>
<dbReference type="PANTHER" id="PTHR11654">
    <property type="entry name" value="OLIGOPEPTIDE TRANSPORTER-RELATED"/>
    <property type="match status" value="1"/>
</dbReference>
<keyword evidence="3 10" id="KW-0813">Transport</keyword>
<evidence type="ECO:0000256" key="4">
    <source>
        <dbReference type="ARBA" id="ARBA00022692"/>
    </source>
</evidence>
<dbReference type="GO" id="GO:0006857">
    <property type="term" value="P:oligopeptide transport"/>
    <property type="evidence" value="ECO:0007669"/>
    <property type="project" value="InterPro"/>
</dbReference>
<dbReference type="InterPro" id="IPR000109">
    <property type="entry name" value="POT_fam"/>
</dbReference>
<feature type="transmembrane region" description="Helical" evidence="11">
    <location>
        <begin position="315"/>
        <end position="332"/>
    </location>
</feature>
<feature type="transmembrane region" description="Helical" evidence="11">
    <location>
        <begin position="83"/>
        <end position="104"/>
    </location>
</feature>
<feature type="transmembrane region" description="Helical" evidence="11">
    <location>
        <begin position="541"/>
        <end position="561"/>
    </location>
</feature>
<evidence type="ECO:0000256" key="10">
    <source>
        <dbReference type="RuleBase" id="RU003755"/>
    </source>
</evidence>
<dbReference type="InterPro" id="IPR036259">
    <property type="entry name" value="MFS_trans_sf"/>
</dbReference>
<dbReference type="CDD" id="cd17347">
    <property type="entry name" value="MFS_SLC15A1_2_like"/>
    <property type="match status" value="1"/>
</dbReference>
<dbReference type="FunFam" id="1.20.1250.20:FF:000049">
    <property type="entry name" value="Solute carrier family 15 member 2"/>
    <property type="match status" value="1"/>
</dbReference>
<feature type="transmembrane region" description="Helical" evidence="11">
    <location>
        <begin position="116"/>
        <end position="135"/>
    </location>
</feature>
<keyword evidence="4 10" id="KW-0812">Transmembrane</keyword>
<evidence type="ECO:0000256" key="8">
    <source>
        <dbReference type="ARBA" id="ARBA00023136"/>
    </source>
</evidence>
<evidence type="ECO:0000256" key="5">
    <source>
        <dbReference type="ARBA" id="ARBA00022856"/>
    </source>
</evidence>
<evidence type="ECO:0000256" key="7">
    <source>
        <dbReference type="ARBA" id="ARBA00022989"/>
    </source>
</evidence>
<evidence type="ECO:0000256" key="1">
    <source>
        <dbReference type="ARBA" id="ARBA00004141"/>
    </source>
</evidence>
<dbReference type="Pfam" id="PF00854">
    <property type="entry name" value="PTR2"/>
    <property type="match status" value="2"/>
</dbReference>
<dbReference type="InterPro" id="IPR018456">
    <property type="entry name" value="PTR2_symporter_CS"/>
</dbReference>
<feature type="transmembrane region" description="Helical" evidence="11">
    <location>
        <begin position="234"/>
        <end position="251"/>
    </location>
</feature>
<dbReference type="Gene3D" id="1.20.1250.20">
    <property type="entry name" value="MFS general substrate transporter like domains"/>
    <property type="match status" value="2"/>
</dbReference>
<name>A0A9Q0MVG1_9DIPT</name>
<sequence length="667" mass="73889">MRTILVLYLTRRLGYDDDGATVLYHVFTSLVYFCPLFGAIIADSFLGRFKTILYLSLVYAIGSIVISVGAIPPLHLPASTVTVLGLMFIAIGTGGIKPCVAAFGGDQFKIPEQAKMLATFFSLFYMSINAGSLISTTVTPILREDVHCFGEEDCFSLAFGVPGVLMITSIIVFIIGRSFYKIEKPSGNMFVMVSKCIGNAIITRVRDTSNVVREHWLDYSEPIYGRDLVDDVKSLMKILVLYIPLPFFWALQDQQGSRWTFQATRMNGEVGLFTIKPDQMQVINPLFIILFIPLWDLFVYPMLAKIGIKRPLQKLTFGMILAGLAFLISGFLELKLESGYPIVPGPSQTQIRIFNGLNCSYHFETNLPEDKSFEIGAMEMFERKIIQLDRVNQSFNLKATSTGSCGDLTADIELNAGKATSYFLTTKLATAALVAYEESPDKPKKGFPVIRILSTSNNTREVSLKHLSKDVVRSFSSNSTEMQSLLVGEYAVVVDNIPVSSLTIEPGAAYTMVIREQLDGSSMIKTHVIVPPNDIHILWQLPQYIIVTAGEIMFSVTGLEFSYTQAPESMKSVLQACWLLAVAFGNIIVVIVAEVSFFDSQASEFFLFAGCMAVNVVLFIWLASRYKYRHVAETETAIAMSTPKTSIDAQRGSSKAGIENYAYSSDM</sequence>
<proteinExistence type="inferred from homology"/>
<dbReference type="GO" id="GO:0015031">
    <property type="term" value="P:protein transport"/>
    <property type="evidence" value="ECO:0007669"/>
    <property type="project" value="UniProtKB-KW"/>
</dbReference>
<evidence type="ECO:0000256" key="9">
    <source>
        <dbReference type="ARBA" id="ARBA00078114"/>
    </source>
</evidence>
<comment type="caution">
    <text evidence="12">The sequence shown here is derived from an EMBL/GenBank/DDBJ whole genome shotgun (WGS) entry which is preliminary data.</text>
</comment>
<gene>
    <name evidence="12" type="primary">yin_6</name>
    <name evidence="12" type="ORF">Bhyg_11387</name>
</gene>
<dbReference type="PROSITE" id="PS01023">
    <property type="entry name" value="PTR2_2"/>
    <property type="match status" value="1"/>
</dbReference>
<dbReference type="PROSITE" id="PS01022">
    <property type="entry name" value="PTR2_1"/>
    <property type="match status" value="1"/>
</dbReference>
<feature type="transmembrane region" description="Helical" evidence="11">
    <location>
        <begin position="573"/>
        <end position="593"/>
    </location>
</feature>
<feature type="transmembrane region" description="Helical" evidence="11">
    <location>
        <begin position="52"/>
        <end position="71"/>
    </location>
</feature>
<dbReference type="Proteomes" id="UP001151699">
    <property type="component" value="Chromosome X"/>
</dbReference>
<evidence type="ECO:0000256" key="3">
    <source>
        <dbReference type="ARBA" id="ARBA00022448"/>
    </source>
</evidence>
<feature type="transmembrane region" description="Helical" evidence="11">
    <location>
        <begin position="605"/>
        <end position="623"/>
    </location>
</feature>
<comment type="similarity">
    <text evidence="2 10">Belongs to the major facilitator superfamily. Proton-dependent oligopeptide transporter (POT/PTR) (TC 2.A.17) family.</text>
</comment>
<feature type="transmembrane region" description="Helical" evidence="11">
    <location>
        <begin position="155"/>
        <end position="176"/>
    </location>
</feature>
<organism evidence="12 13">
    <name type="scientific">Pseudolycoriella hygida</name>
    <dbReference type="NCBI Taxonomy" id="35572"/>
    <lineage>
        <taxon>Eukaryota</taxon>
        <taxon>Metazoa</taxon>
        <taxon>Ecdysozoa</taxon>
        <taxon>Arthropoda</taxon>
        <taxon>Hexapoda</taxon>
        <taxon>Insecta</taxon>
        <taxon>Pterygota</taxon>
        <taxon>Neoptera</taxon>
        <taxon>Endopterygota</taxon>
        <taxon>Diptera</taxon>
        <taxon>Nematocera</taxon>
        <taxon>Sciaroidea</taxon>
        <taxon>Sciaridae</taxon>
        <taxon>Pseudolycoriella</taxon>
    </lineage>
</organism>
<dbReference type="AlphaFoldDB" id="A0A9Q0MVG1"/>
<evidence type="ECO:0000313" key="12">
    <source>
        <dbReference type="EMBL" id="KAJ6638650.1"/>
    </source>
</evidence>
<evidence type="ECO:0000256" key="11">
    <source>
        <dbReference type="SAM" id="Phobius"/>
    </source>
</evidence>
<evidence type="ECO:0000256" key="2">
    <source>
        <dbReference type="ARBA" id="ARBA00005982"/>
    </source>
</evidence>
<feature type="transmembrane region" description="Helical" evidence="11">
    <location>
        <begin position="282"/>
        <end position="303"/>
    </location>
</feature>
<accession>A0A9Q0MVG1</accession>
<reference evidence="12" key="1">
    <citation type="submission" date="2022-07" db="EMBL/GenBank/DDBJ databases">
        <authorList>
            <person name="Trinca V."/>
            <person name="Uliana J.V.C."/>
            <person name="Torres T.T."/>
            <person name="Ward R.J."/>
            <person name="Monesi N."/>
        </authorList>
    </citation>
    <scope>NUCLEOTIDE SEQUENCE</scope>
    <source>
        <strain evidence="12">HSMRA1968</strain>
        <tissue evidence="12">Whole embryos</tissue>
    </source>
</reference>
<keyword evidence="13" id="KW-1185">Reference proteome</keyword>
<dbReference type="FunFam" id="1.20.1250.20:FF:000379">
    <property type="entry name" value="Uncharacterized protein, isoform A"/>
    <property type="match status" value="1"/>
</dbReference>
<evidence type="ECO:0000256" key="6">
    <source>
        <dbReference type="ARBA" id="ARBA00022927"/>
    </source>
</evidence>
<keyword evidence="6" id="KW-0653">Protein transport</keyword>
<comment type="subcellular location">
    <subcellularLocation>
        <location evidence="1 10">Membrane</location>
        <topology evidence="1 10">Multi-pass membrane protein</topology>
    </subcellularLocation>
</comment>
<feature type="transmembrane region" description="Helical" evidence="11">
    <location>
        <begin position="22"/>
        <end position="40"/>
    </location>
</feature>
<dbReference type="OrthoDB" id="8904098at2759"/>
<dbReference type="GO" id="GO:0016020">
    <property type="term" value="C:membrane"/>
    <property type="evidence" value="ECO:0007669"/>
    <property type="project" value="UniProtKB-SubCell"/>
</dbReference>
<evidence type="ECO:0000313" key="13">
    <source>
        <dbReference type="Proteomes" id="UP001151699"/>
    </source>
</evidence>
<dbReference type="SUPFAM" id="SSF103473">
    <property type="entry name" value="MFS general substrate transporter"/>
    <property type="match status" value="1"/>
</dbReference>
<keyword evidence="8 11" id="KW-0472">Membrane</keyword>
<dbReference type="GO" id="GO:0022857">
    <property type="term" value="F:transmembrane transporter activity"/>
    <property type="evidence" value="ECO:0007669"/>
    <property type="project" value="InterPro"/>
</dbReference>